<organism evidence="1">
    <name type="scientific">uncultured Desulfovibrio sp</name>
    <dbReference type="NCBI Taxonomy" id="167968"/>
    <lineage>
        <taxon>Bacteria</taxon>
        <taxon>Pseudomonadati</taxon>
        <taxon>Thermodesulfobacteriota</taxon>
        <taxon>Desulfovibrionia</taxon>
        <taxon>Desulfovibrionales</taxon>
        <taxon>Desulfovibrionaceae</taxon>
        <taxon>Desulfovibrio</taxon>
        <taxon>environmental samples</taxon>
    </lineage>
</organism>
<reference evidence="1" key="1">
    <citation type="submission" date="2016-04" db="EMBL/GenBank/DDBJ databases">
        <authorList>
            <person name="Evans L.H."/>
            <person name="Alamgir A."/>
            <person name="Owens N."/>
            <person name="Weber N.D."/>
            <person name="Virtaneva K."/>
            <person name="Barbian K."/>
            <person name="Babar A."/>
            <person name="Rosenke K."/>
        </authorList>
    </citation>
    <scope>NUCLEOTIDE SEQUENCE</scope>
    <source>
        <strain evidence="1">92-2</strain>
    </source>
</reference>
<dbReference type="AlphaFoldDB" id="A0A212KE40"/>
<sequence>MQITKKSLCDVCSVRRRREAEILGPSNRITRTVLAQSAQLLRLSSVFRYLHHSDT</sequence>
<dbReference type="EMBL" id="FLUP01000001">
    <property type="protein sequence ID" value="SBW10014.1"/>
    <property type="molecule type" value="Genomic_DNA"/>
</dbReference>
<protein>
    <submittedName>
        <fullName evidence="1">Uncharacterized protein</fullName>
    </submittedName>
</protein>
<proteinExistence type="predicted"/>
<gene>
    <name evidence="1" type="ORF">KM92DES2_12858</name>
</gene>
<name>A0A212KE40_9BACT</name>
<evidence type="ECO:0000313" key="1">
    <source>
        <dbReference type="EMBL" id="SBW10014.1"/>
    </source>
</evidence>
<accession>A0A212KE40</accession>